<feature type="region of interest" description="Disordered" evidence="1">
    <location>
        <begin position="440"/>
        <end position="848"/>
    </location>
</feature>
<dbReference type="InterPro" id="IPR006045">
    <property type="entry name" value="Cupin_1"/>
</dbReference>
<feature type="compositionally biased region" description="Basic and acidic residues" evidence="1">
    <location>
        <begin position="490"/>
        <end position="524"/>
    </location>
</feature>
<feature type="domain" description="Cupin type-1" evidence="3">
    <location>
        <begin position="37"/>
        <end position="189"/>
    </location>
</feature>
<evidence type="ECO:0000259" key="3">
    <source>
        <dbReference type="SMART" id="SM00835"/>
    </source>
</evidence>
<keyword evidence="5" id="KW-1185">Reference proteome</keyword>
<protein>
    <recommendedName>
        <fullName evidence="3">Cupin type-1 domain-containing protein</fullName>
    </recommendedName>
</protein>
<reference evidence="4 5" key="1">
    <citation type="submission" date="2024-01" db="EMBL/GenBank/DDBJ databases">
        <title>The complete chloroplast genome sequence of Lithospermum erythrorhizon: insights into the phylogenetic relationship among Boraginaceae species and the maternal lineages of purple gromwells.</title>
        <authorList>
            <person name="Okada T."/>
            <person name="Watanabe K."/>
        </authorList>
    </citation>
    <scope>NUCLEOTIDE SEQUENCE [LARGE SCALE GENOMIC DNA]</scope>
</reference>
<evidence type="ECO:0000313" key="5">
    <source>
        <dbReference type="Proteomes" id="UP001454036"/>
    </source>
</evidence>
<dbReference type="PANTHER" id="PTHR31189:SF7">
    <property type="entry name" value="OS03G0197300 PROTEIN"/>
    <property type="match status" value="1"/>
</dbReference>
<feature type="compositionally biased region" description="Basic and acidic residues" evidence="1">
    <location>
        <begin position="616"/>
        <end position="842"/>
    </location>
</feature>
<feature type="compositionally biased region" description="Basic and acidic residues" evidence="1">
    <location>
        <begin position="574"/>
        <end position="608"/>
    </location>
</feature>
<evidence type="ECO:0000256" key="1">
    <source>
        <dbReference type="SAM" id="MobiDB-lite"/>
    </source>
</evidence>
<keyword evidence="2" id="KW-0732">Signal</keyword>
<dbReference type="SUPFAM" id="SSF51182">
    <property type="entry name" value="RmlC-like cupins"/>
    <property type="match status" value="1"/>
</dbReference>
<dbReference type="Pfam" id="PF00190">
    <property type="entry name" value="Cupin_1"/>
    <property type="match status" value="2"/>
</dbReference>
<dbReference type="EMBL" id="BAABME010009246">
    <property type="protein sequence ID" value="GAA0174813.1"/>
    <property type="molecule type" value="Genomic_DNA"/>
</dbReference>
<dbReference type="InterPro" id="IPR014710">
    <property type="entry name" value="RmlC-like_jellyroll"/>
</dbReference>
<proteinExistence type="predicted"/>
<feature type="compositionally biased region" description="Basic and acidic residues" evidence="1">
    <location>
        <begin position="442"/>
        <end position="482"/>
    </location>
</feature>
<dbReference type="AlphaFoldDB" id="A0AAV3RIK8"/>
<dbReference type="Gene3D" id="2.60.120.10">
    <property type="entry name" value="Jelly Rolls"/>
    <property type="match status" value="2"/>
</dbReference>
<dbReference type="CDD" id="cd02244">
    <property type="entry name" value="cupin_7S_vicilin-like_N"/>
    <property type="match status" value="1"/>
</dbReference>
<feature type="signal peptide" evidence="2">
    <location>
        <begin position="1"/>
        <end position="21"/>
    </location>
</feature>
<dbReference type="SMART" id="SM00835">
    <property type="entry name" value="Cupin_1"/>
    <property type="match status" value="2"/>
</dbReference>
<feature type="compositionally biased region" description="Basic and acidic residues" evidence="1">
    <location>
        <begin position="532"/>
        <end position="566"/>
    </location>
</feature>
<dbReference type="InterPro" id="IPR011051">
    <property type="entry name" value="RmlC_Cupin_sf"/>
</dbReference>
<dbReference type="InterPro" id="IPR050253">
    <property type="entry name" value="Seed_Storage-Functional"/>
</dbReference>
<name>A0AAV3RIK8_LITER</name>
<dbReference type="PANTHER" id="PTHR31189">
    <property type="entry name" value="OS03G0336100 PROTEIN-RELATED"/>
    <property type="match status" value="1"/>
</dbReference>
<dbReference type="CDD" id="cd02245">
    <property type="entry name" value="cupin_7S_vicilin-like_C"/>
    <property type="match status" value="1"/>
</dbReference>
<evidence type="ECO:0000256" key="2">
    <source>
        <dbReference type="SAM" id="SignalP"/>
    </source>
</evidence>
<evidence type="ECO:0000313" key="4">
    <source>
        <dbReference type="EMBL" id="GAA0174813.1"/>
    </source>
</evidence>
<organism evidence="4 5">
    <name type="scientific">Lithospermum erythrorhizon</name>
    <name type="common">Purple gromwell</name>
    <name type="synonym">Lithospermum officinale var. erythrorhizon</name>
    <dbReference type="NCBI Taxonomy" id="34254"/>
    <lineage>
        <taxon>Eukaryota</taxon>
        <taxon>Viridiplantae</taxon>
        <taxon>Streptophyta</taxon>
        <taxon>Embryophyta</taxon>
        <taxon>Tracheophyta</taxon>
        <taxon>Spermatophyta</taxon>
        <taxon>Magnoliopsida</taxon>
        <taxon>eudicotyledons</taxon>
        <taxon>Gunneridae</taxon>
        <taxon>Pentapetalae</taxon>
        <taxon>asterids</taxon>
        <taxon>lamiids</taxon>
        <taxon>Boraginales</taxon>
        <taxon>Boraginaceae</taxon>
        <taxon>Boraginoideae</taxon>
        <taxon>Lithospermeae</taxon>
        <taxon>Lithospermum</taxon>
    </lineage>
</organism>
<comment type="caution">
    <text evidence="4">The sequence shown here is derived from an EMBL/GenBank/DDBJ whole genome shotgun (WGS) entry which is preliminary data.</text>
</comment>
<dbReference type="Proteomes" id="UP001454036">
    <property type="component" value="Unassembled WGS sequence"/>
</dbReference>
<feature type="domain" description="Cupin type-1" evidence="3">
    <location>
        <begin position="254"/>
        <end position="409"/>
    </location>
</feature>
<sequence>MSKFRCFLVLWLCINVIEISGLREEEKGRGVWDLARPFVKRKERRTIFANENGQVTAARVSDRVNGSYLLHFITLEPNSLFLPVLLHADMVFYVHTGAGRLGWNEDDNMRHAEVRKGDVYRLPAGTVFFAQSSLESERQKLRIYAIFATSINDLREPATGPYTSLSDLVLGFDKDVLQAAFQVPEDVIEDILSGAKQPPIIHGQHEMEHRVTMWDKEMKYVKQLVGNKGLILSEVNKKKDKKDKDKKDEDEKMYNIMEEDKDFENCNGWSLTVTRDNLDALKGSDIGIFMVNLTKGSMMGPHWNRMATEIAIVLEGQGMVRVVCPKTNANLAECRNRRFHVHEGDVFVVPRFHPMTQIAFNNGSFVFVGFSTSAMYNNPQFLAGKASVFRALNVDVVAASFNVTNTTITQLFGAQEDLVILECVSCAGEELRIMEEEIEREMDERRKKEEAAARKEEEERRQEEEEEKARREEEERKQREEEEAREEEEERRREEEARKEEEGEREEEEKARREEEERKQREEEEAREEEEERRREEEARKEEEGEREEEEKARREEEERKQREEEEAREEEEERRREEEARKEEEGEREEEEKARREEEERKQREEEEAREEEEERRREEEEEEARKEEEEAREREEEEKARREEEERKQREEEEVWRKREQEERREEEEAHRGEGGRSREDEEERRQERARRAEEEAKRAAKERDRRAQEEARRAAEEERERERRQWEPQEGKGDRGRPGRRQWEPQEGRGDRREPERRQWEPQEGRGSRGERKEGGRSSEDTRRAAEEERERERRQWEPQEGRGGRGEQRRRQWEHQGGRGSRGEREEGWRGKWDDERRQRRLTI</sequence>
<gene>
    <name evidence="4" type="ORF">LIER_28126</name>
</gene>
<feature type="chain" id="PRO_5043943492" description="Cupin type-1 domain-containing protein" evidence="2">
    <location>
        <begin position="22"/>
        <end position="848"/>
    </location>
</feature>
<accession>A0AAV3RIK8</accession>